<sequence>MQRSTDRIRRLKKLKSVTGPKDGGGSGDAAATAENRTSASSDTNGGAASSGAGGKEPGTLNPEVFKHLDKSGRSEFLKYLKQQLQDAADTPVYDKNGVFKQGISNAIYQLLWQALRFTHKKDIVLHLLLEVVPLHADFPSLIVDVVNILDSETSLITDGFQEERHAFVQLVKDLDKVVPESLLKERLEIDTLQEVGIVKNKSFYSKFIKVKTKLYYKQRRFNLFREESEGFAKLITELNQEFDESTTPESIMDIIKSLIGCFNLDPNRVLDIIIESFETRPDRWNLFIPLLRSYMPTGAIICEVLGYKFCHFKDSRTPRSLYHVCALLLKHDVITLNDVYVWLTPNDGSIKADWEEELADAREMVRKLNLIQTNKKEDEKDPPPPPTVKKFNEEKYNANQKFGLCEALLKVGDWENASKIIQKLPEQAVVLQEPIARAIADLIHLSVENIYYKKCFKAPAGRRQSRNRLYDDSKLVAKMQAREFSDLRKYTWPMANVLGPAMHYDTVLMYKLIRIMRKLVIDMGVDSLNGPPPNSEAEQHYYDIMSSLDACILPSLLYLDNNCSMSEEIWAVLKYFPYHFRYSLYARWKNDSYQMHPNLIRRCGLAQRDIKALMKRVSKENVKQLGRLVGKYSHCAPGLLFDYILLQIQIYDNLIGPVCDMLKYLTALSFDCLGYCIIESLTLTGRLRFKDDGTSLSLWLQSLASFCGTIYKKYSIELSGLLQYVANQLKSQKSLDLLILREIVHKMAGVESCEEMTNDQLQAMCGGEQLRGEAGYFSQVRNTKKSSNRLKEALANNDLAVAICLLMAQQKHCVIYRETAAHSHLKLVGNLYDQCQDTLVQFGTFLGSTYSVDEYVERLPSIITMLREYHINTDVAFFLARPMFTHQINQKYDQLRKADPNAKKLTTTQKLQKYLEATQLIMNPIVESVRPLHSSKVWEDISPQFLVTFWSLSMYDLHVPNESYQREIAKLKQLAQQAAEGKDSNQSKNKKEQERYIALMEKLNDERKKQHEHVDKISQRLQEQKDSWFLLRSAKSAKNDTITQFLQLCLFPRCTFTALDALYCAKFVHAIHNLKTSNFSTLLCYDRIFCDITYSVTSCTEGEATRYGRFLCAMLETVMRWHADQAVFNKECANYPGFVTKFRVSNQFSEANDHVGYENYRHVCHKWHYKITKAIVFCLDSKDFMQIRNALIILMRILPHYPVLAKLAQIIERKVDKVREEEKTKRPDLYAIASSYIGQLKLKTPHMLKESVFHQIAERPNKESPTNASASAAPIRSDKVSPTSPSAHTQGTRATSGAAPFYSNEQKSGNKEPETKAASTTRESKSQKGEGNTVTLVSTATSTASNSERESKQRDLPAPRESQSRSKDDQQEQANNGSNGNRQSESRNRDVDRDRQDQHDQRSISTHRSSRDPVRVKERTEAEQHQRSRERLMEELEAQQRKREKQTRRGGEERNRHGDGVETVDLVGSTDNRHYEEFEGRMRDLSSVSNESNGSMQHRQRSHETIEFEKVDSKRRKLESSTSSSKKVEELVDSVKKARGLKTKERNRDKLSDEERDARKDRKLGRKRDRVEESNSNEHKRRREGERRIIYRIVKTLNSERFSAQNGEEELRDRDRHREKSPRERSHEKFDRERGGASGSRGEERQYISKSTRSSRVNY</sequence>
<comment type="subcellular location">
    <subcellularLocation>
        <location evidence="1">Nucleus</location>
    </subcellularLocation>
</comment>
<evidence type="ECO:0000313" key="11">
    <source>
        <dbReference type="EMBL" id="KQS69979.1"/>
    </source>
</evidence>
<comment type="similarity">
    <text evidence="2">Belongs to the THOC2 family.</text>
</comment>
<evidence type="ECO:0000259" key="8">
    <source>
        <dbReference type="Pfam" id="PF11262"/>
    </source>
</evidence>
<feature type="compositionally biased region" description="Basic and acidic residues" evidence="7">
    <location>
        <begin position="1609"/>
        <end position="1647"/>
    </location>
</feature>
<feature type="compositionally biased region" description="Polar residues" evidence="7">
    <location>
        <begin position="1280"/>
        <end position="1295"/>
    </location>
</feature>
<feature type="domain" description="THO complex subunitTHOC2 N-terminal" evidence="9">
    <location>
        <begin position="629"/>
        <end position="704"/>
    </location>
</feature>
<feature type="compositionally biased region" description="Basic and acidic residues" evidence="7">
    <location>
        <begin position="1409"/>
        <end position="1460"/>
    </location>
</feature>
<accession>A0A0Q5WHR3</accession>
<evidence type="ECO:0000256" key="5">
    <source>
        <dbReference type="ARBA" id="ARBA00047033"/>
    </source>
</evidence>
<name>A0A0Q5WHR3_DROER</name>
<dbReference type="PANTHER" id="PTHR21597:SF0">
    <property type="entry name" value="THO COMPLEX SUBUNIT 2"/>
    <property type="match status" value="1"/>
</dbReference>
<feature type="region of interest" description="Disordered" evidence="7">
    <location>
        <begin position="372"/>
        <end position="391"/>
    </location>
</feature>
<gene>
    <name evidence="11" type="primary">Dere\GG24556</name>
    <name evidence="11" type="synonym">dere_GLEANR_9272</name>
    <name evidence="11" type="synonym">GG24556</name>
    <name evidence="11" type="ORF">Dere_GG24556</name>
</gene>
<dbReference type="GO" id="GO:0048477">
    <property type="term" value="P:oogenesis"/>
    <property type="evidence" value="ECO:0007669"/>
    <property type="project" value="EnsemblMetazoa"/>
</dbReference>
<keyword evidence="6" id="KW-0175">Coiled coil</keyword>
<feature type="compositionally biased region" description="Low complexity" evidence="7">
    <location>
        <begin position="1332"/>
        <end position="1346"/>
    </location>
</feature>
<feature type="compositionally biased region" description="Basic and acidic residues" evidence="7">
    <location>
        <begin position="1471"/>
        <end position="1484"/>
    </location>
</feature>
<dbReference type="InterPro" id="IPR040007">
    <property type="entry name" value="Tho2"/>
</dbReference>
<keyword evidence="12" id="KW-1185">Reference proteome</keyword>
<reference evidence="11 12" key="2">
    <citation type="journal article" date="2008" name="Bioinformatics">
        <title>Assembly reconciliation.</title>
        <authorList>
            <person name="Zimin A.V."/>
            <person name="Smith D.R."/>
            <person name="Sutton G."/>
            <person name="Yorke J.A."/>
        </authorList>
    </citation>
    <scope>NUCLEOTIDE SEQUENCE [LARGE SCALE GENOMIC DNA]</scope>
    <source>
        <strain evidence="11 12">TSC#14021-0224.01</strain>
    </source>
</reference>
<feature type="compositionally biased region" description="Polar residues" evidence="7">
    <location>
        <begin position="1596"/>
        <end position="1606"/>
    </location>
</feature>
<dbReference type="InterPro" id="IPR032302">
    <property type="entry name" value="THOC2_N"/>
</dbReference>
<feature type="domain" description="THO complex subunit 2 N-terminal" evidence="10">
    <location>
        <begin position="64"/>
        <end position="457"/>
    </location>
</feature>
<evidence type="ECO:0000256" key="6">
    <source>
        <dbReference type="SAM" id="Coils"/>
    </source>
</evidence>
<evidence type="ECO:0000256" key="4">
    <source>
        <dbReference type="ARBA" id="ARBA00023242"/>
    </source>
</evidence>
<feature type="compositionally biased region" description="Basic and acidic residues" evidence="7">
    <location>
        <begin position="1347"/>
        <end position="1370"/>
    </location>
</feature>
<dbReference type="GO" id="GO:0003729">
    <property type="term" value="F:mRNA binding"/>
    <property type="evidence" value="ECO:0007669"/>
    <property type="project" value="TreeGrafter"/>
</dbReference>
<feature type="compositionally biased region" description="Basic and acidic residues" evidence="7">
    <location>
        <begin position="1384"/>
        <end position="1402"/>
    </location>
</feature>
<feature type="region of interest" description="Disordered" evidence="7">
    <location>
        <begin position="1257"/>
        <end position="1659"/>
    </location>
</feature>
<evidence type="ECO:0000256" key="3">
    <source>
        <dbReference type="ARBA" id="ARBA00019596"/>
    </source>
</evidence>
<evidence type="ECO:0000313" key="12">
    <source>
        <dbReference type="Proteomes" id="UP000008711"/>
    </source>
</evidence>
<dbReference type="GO" id="GO:0000445">
    <property type="term" value="C:THO complex part of transcription export complex"/>
    <property type="evidence" value="ECO:0007669"/>
    <property type="project" value="TreeGrafter"/>
</dbReference>
<evidence type="ECO:0000259" key="10">
    <source>
        <dbReference type="Pfam" id="PF16134"/>
    </source>
</evidence>
<proteinExistence type="inferred from homology"/>
<keyword evidence="4" id="KW-0539">Nucleus</keyword>
<dbReference type="PANTHER" id="PTHR21597">
    <property type="entry name" value="THO2 PROTEIN"/>
    <property type="match status" value="1"/>
</dbReference>
<protein>
    <recommendedName>
        <fullName evidence="3">THO complex subunit 2</fullName>
    </recommendedName>
</protein>
<dbReference type="GO" id="GO:0006397">
    <property type="term" value="P:mRNA processing"/>
    <property type="evidence" value="ECO:0007669"/>
    <property type="project" value="InterPro"/>
</dbReference>
<dbReference type="OrthoDB" id="29024at2759"/>
<dbReference type="GO" id="GO:0031990">
    <property type="term" value="P:mRNA export from nucleus in response to heat stress"/>
    <property type="evidence" value="ECO:0007669"/>
    <property type="project" value="EnsemblMetazoa"/>
</dbReference>
<comment type="subunit">
    <text evidence="5">Component of the THO subcomplex, which is composed of THOC1, THOC2, THOC3, THOC5, THOC6 and THOC7. The THO subcomplex interacts with DDX39B to form the THO-DDX39B complex which multimerizes into a 28-subunit tetrameric assembly. Component of the transcription/export (TREX) complex at least composed of ALYREF/THOC4, DDX39B, SARNP/CIP29, CHTOP and the THO subcomplex; in the complex interacts with THOC1, THOC3, THOC5, THOC7 and DDX39B. TREX seems to have a dynamic structure involving ATP-dependent remodeling. Interacts with POLDIP3 and ZC3H11A.</text>
</comment>
<evidence type="ECO:0000256" key="1">
    <source>
        <dbReference type="ARBA" id="ARBA00004123"/>
    </source>
</evidence>
<dbReference type="SMR" id="A0A0Q5WHR3"/>
<feature type="compositionally biased region" description="Polar residues" evidence="7">
    <location>
        <begin position="1372"/>
        <end position="1383"/>
    </location>
</feature>
<dbReference type="InterPro" id="IPR021726">
    <property type="entry name" value="THO_THOC2_N"/>
</dbReference>
<feature type="coiled-coil region" evidence="6">
    <location>
        <begin position="961"/>
        <end position="1020"/>
    </location>
</feature>
<feature type="compositionally biased region" description="Polar residues" evidence="7">
    <location>
        <begin position="1486"/>
        <end position="1497"/>
    </location>
</feature>
<dbReference type="Pfam" id="PF11262">
    <property type="entry name" value="Tho2"/>
    <property type="match status" value="1"/>
</dbReference>
<evidence type="ECO:0000256" key="7">
    <source>
        <dbReference type="SAM" id="MobiDB-lite"/>
    </source>
</evidence>
<evidence type="ECO:0000259" key="9">
    <source>
        <dbReference type="Pfam" id="PF11732"/>
    </source>
</evidence>
<feature type="compositionally biased region" description="Basic and acidic residues" evidence="7">
    <location>
        <begin position="1526"/>
        <end position="1560"/>
    </location>
</feature>
<dbReference type="EMBL" id="CH954177">
    <property type="protein sequence ID" value="KQS69979.1"/>
    <property type="molecule type" value="Genomic_DNA"/>
</dbReference>
<dbReference type="Proteomes" id="UP000008711">
    <property type="component" value="Unassembled WGS sequence"/>
</dbReference>
<feature type="region of interest" description="Disordered" evidence="7">
    <location>
        <begin position="1"/>
        <end position="62"/>
    </location>
</feature>
<dbReference type="Pfam" id="PF16134">
    <property type="entry name" value="THOC2_N"/>
    <property type="match status" value="2"/>
</dbReference>
<dbReference type="InterPro" id="IPR021418">
    <property type="entry name" value="THO_THOC2_C"/>
</dbReference>
<feature type="domain" description="THO complex subunitTHOC2 C-terminal" evidence="8">
    <location>
        <begin position="938"/>
        <end position="1240"/>
    </location>
</feature>
<reference evidence="11 12" key="1">
    <citation type="journal article" date="2007" name="Nature">
        <title>Evolution of genes and genomes on the Drosophila phylogeny.</title>
        <authorList>
            <consortium name="Drosophila 12 Genomes Consortium"/>
            <person name="Clark A.G."/>
            <person name="Eisen M.B."/>
            <person name="Smith D.R."/>
            <person name="Bergman C.M."/>
            <person name="Oliver B."/>
            <person name="Markow T.A."/>
            <person name="Kaufman T.C."/>
            <person name="Kellis M."/>
            <person name="Gelbart W."/>
            <person name="Iyer V.N."/>
            <person name="Pollard D.A."/>
            <person name="Sackton T.B."/>
            <person name="Larracuente A.M."/>
            <person name="Singh N.D."/>
            <person name="Abad J.P."/>
            <person name="Abt D.N."/>
            <person name="Adryan B."/>
            <person name="Aguade M."/>
            <person name="Akashi H."/>
            <person name="Anderson W.W."/>
            <person name="Aquadro C.F."/>
            <person name="Ardell D.H."/>
            <person name="Arguello R."/>
            <person name="Artieri C.G."/>
            <person name="Barbash D.A."/>
            <person name="Barker D."/>
            <person name="Barsanti P."/>
            <person name="Batterham P."/>
            <person name="Batzoglou S."/>
            <person name="Begun D."/>
            <person name="Bhutkar A."/>
            <person name="Blanco E."/>
            <person name="Bosak S.A."/>
            <person name="Bradley R.K."/>
            <person name="Brand A.D."/>
            <person name="Brent M.R."/>
            <person name="Brooks A.N."/>
            <person name="Brown R.H."/>
            <person name="Butlin R.K."/>
            <person name="Caggese C."/>
            <person name="Calvi B.R."/>
            <person name="Bernardo de Carvalho A."/>
            <person name="Caspi A."/>
            <person name="Castrezana S."/>
            <person name="Celniker S.E."/>
            <person name="Chang J.L."/>
            <person name="Chapple C."/>
            <person name="Chatterji S."/>
            <person name="Chinwalla A."/>
            <person name="Civetta A."/>
            <person name="Clifton S.W."/>
            <person name="Comeron J.M."/>
            <person name="Costello J.C."/>
            <person name="Coyne J.A."/>
            <person name="Daub J."/>
            <person name="David R.G."/>
            <person name="Delcher A.L."/>
            <person name="Delehaunty K."/>
            <person name="Do C.B."/>
            <person name="Ebling H."/>
            <person name="Edwards K."/>
            <person name="Eickbush T."/>
            <person name="Evans J.D."/>
            <person name="Filipski A."/>
            <person name="Findeiss S."/>
            <person name="Freyhult E."/>
            <person name="Fulton L."/>
            <person name="Fulton R."/>
            <person name="Garcia A.C."/>
            <person name="Gardiner A."/>
            <person name="Garfield D.A."/>
            <person name="Garvin B.E."/>
            <person name="Gibson G."/>
            <person name="Gilbert D."/>
            <person name="Gnerre S."/>
            <person name="Godfrey J."/>
            <person name="Good R."/>
            <person name="Gotea V."/>
            <person name="Gravely B."/>
            <person name="Greenberg A.J."/>
            <person name="Griffiths-Jones S."/>
            <person name="Gross S."/>
            <person name="Guigo R."/>
            <person name="Gustafson E.A."/>
            <person name="Haerty W."/>
            <person name="Hahn M.W."/>
            <person name="Halligan D.L."/>
            <person name="Halpern A.L."/>
            <person name="Halter G.M."/>
            <person name="Han M.V."/>
            <person name="Heger A."/>
            <person name="Hillier L."/>
            <person name="Hinrichs A.S."/>
            <person name="Holmes I."/>
            <person name="Hoskins R.A."/>
            <person name="Hubisz M.J."/>
            <person name="Hultmark D."/>
            <person name="Huntley M.A."/>
            <person name="Jaffe D.B."/>
            <person name="Jagadeeshan S."/>
            <person name="Jeck W.R."/>
            <person name="Johnson J."/>
            <person name="Jones C.D."/>
            <person name="Jordan W.C."/>
            <person name="Karpen G.H."/>
            <person name="Kataoka E."/>
            <person name="Keightley P.D."/>
            <person name="Kheradpour P."/>
            <person name="Kirkness E.F."/>
            <person name="Koerich L.B."/>
            <person name="Kristiansen K."/>
            <person name="Kudrna D."/>
            <person name="Kulathinal R.J."/>
            <person name="Kumar S."/>
            <person name="Kwok R."/>
            <person name="Lander E."/>
            <person name="Langley C.H."/>
            <person name="Lapoint R."/>
            <person name="Lazzaro B.P."/>
            <person name="Lee S.J."/>
            <person name="Levesque L."/>
            <person name="Li R."/>
            <person name="Lin C.F."/>
            <person name="Lin M.F."/>
            <person name="Lindblad-Toh K."/>
            <person name="Llopart A."/>
            <person name="Long M."/>
            <person name="Low L."/>
            <person name="Lozovsky E."/>
            <person name="Lu J."/>
            <person name="Luo M."/>
            <person name="Machado C.A."/>
            <person name="Makalowski W."/>
            <person name="Marzo M."/>
            <person name="Matsuda M."/>
            <person name="Matzkin L."/>
            <person name="McAllister B."/>
            <person name="McBride C.S."/>
            <person name="McKernan B."/>
            <person name="McKernan K."/>
            <person name="Mendez-Lago M."/>
            <person name="Minx P."/>
            <person name="Mollenhauer M.U."/>
            <person name="Montooth K."/>
            <person name="Mount S.M."/>
            <person name="Mu X."/>
            <person name="Myers E."/>
            <person name="Negre B."/>
            <person name="Newfeld S."/>
            <person name="Nielsen R."/>
            <person name="Noor M.A."/>
            <person name="O'Grady P."/>
            <person name="Pachter L."/>
            <person name="Papaceit M."/>
            <person name="Parisi M.J."/>
            <person name="Parisi M."/>
            <person name="Parts L."/>
            <person name="Pedersen J.S."/>
            <person name="Pesole G."/>
            <person name="Phillippy A.M."/>
            <person name="Ponting C.P."/>
            <person name="Pop M."/>
            <person name="Porcelli D."/>
            <person name="Powell J.R."/>
            <person name="Prohaska S."/>
            <person name="Pruitt K."/>
            <person name="Puig M."/>
            <person name="Quesneville H."/>
            <person name="Ram K.R."/>
            <person name="Rand D."/>
            <person name="Rasmussen M.D."/>
            <person name="Reed L.K."/>
            <person name="Reenan R."/>
            <person name="Reily A."/>
            <person name="Remington K.A."/>
            <person name="Rieger T.T."/>
            <person name="Ritchie M.G."/>
            <person name="Robin C."/>
            <person name="Rogers Y.H."/>
            <person name="Rohde C."/>
            <person name="Rozas J."/>
            <person name="Rubenfield M.J."/>
            <person name="Ruiz A."/>
            <person name="Russo S."/>
            <person name="Salzberg S.L."/>
            <person name="Sanchez-Gracia A."/>
            <person name="Saranga D.J."/>
            <person name="Sato H."/>
            <person name="Schaeffer S.W."/>
            <person name="Schatz M.C."/>
            <person name="Schlenke T."/>
            <person name="Schwartz R."/>
            <person name="Segarra C."/>
            <person name="Singh R.S."/>
            <person name="Sirot L."/>
            <person name="Sirota M."/>
            <person name="Sisneros N.B."/>
            <person name="Smith C.D."/>
            <person name="Smith T.F."/>
            <person name="Spieth J."/>
            <person name="Stage D.E."/>
            <person name="Stark A."/>
            <person name="Stephan W."/>
            <person name="Strausberg R.L."/>
            <person name="Strempel S."/>
            <person name="Sturgill D."/>
            <person name="Sutton G."/>
            <person name="Sutton G.G."/>
            <person name="Tao W."/>
            <person name="Teichmann S."/>
            <person name="Tobari Y.N."/>
            <person name="Tomimura Y."/>
            <person name="Tsolas J.M."/>
            <person name="Valente V.L."/>
            <person name="Venter E."/>
            <person name="Venter J.C."/>
            <person name="Vicario S."/>
            <person name="Vieira F.G."/>
            <person name="Vilella A.J."/>
            <person name="Villasante A."/>
            <person name="Walenz B."/>
            <person name="Wang J."/>
            <person name="Wasserman M."/>
            <person name="Watts T."/>
            <person name="Wilson D."/>
            <person name="Wilson R.K."/>
            <person name="Wing R.A."/>
            <person name="Wolfner M.F."/>
            <person name="Wong A."/>
            <person name="Wong G.K."/>
            <person name="Wu C.I."/>
            <person name="Wu G."/>
            <person name="Yamamoto D."/>
            <person name="Yang H.P."/>
            <person name="Yang S.P."/>
            <person name="Yorke J.A."/>
            <person name="Yoshida K."/>
            <person name="Zdobnov E."/>
            <person name="Zhang P."/>
            <person name="Zhang Y."/>
            <person name="Zimin A.V."/>
            <person name="Baldwin J."/>
            <person name="Abdouelleil A."/>
            <person name="Abdulkadir J."/>
            <person name="Abebe A."/>
            <person name="Abera B."/>
            <person name="Abreu J."/>
            <person name="Acer S.C."/>
            <person name="Aftuck L."/>
            <person name="Alexander A."/>
            <person name="An P."/>
            <person name="Anderson E."/>
            <person name="Anderson S."/>
            <person name="Arachi H."/>
            <person name="Azer M."/>
            <person name="Bachantsang P."/>
            <person name="Barry A."/>
            <person name="Bayul T."/>
            <person name="Berlin A."/>
            <person name="Bessette D."/>
            <person name="Bloom T."/>
            <person name="Blye J."/>
            <person name="Boguslavskiy L."/>
            <person name="Bonnet C."/>
            <person name="Boukhgalter B."/>
            <person name="Bourzgui I."/>
            <person name="Brown A."/>
            <person name="Cahill P."/>
            <person name="Channer S."/>
            <person name="Cheshatsang Y."/>
            <person name="Chuda L."/>
            <person name="Citroen M."/>
            <person name="Collymore A."/>
            <person name="Cooke P."/>
            <person name="Costello M."/>
            <person name="D'Aco K."/>
            <person name="Daza R."/>
            <person name="De Haan G."/>
            <person name="DeGray S."/>
            <person name="DeMaso C."/>
            <person name="Dhargay N."/>
            <person name="Dooley K."/>
            <person name="Dooley E."/>
            <person name="Doricent M."/>
            <person name="Dorje P."/>
            <person name="Dorjee K."/>
            <person name="Dupes A."/>
            <person name="Elong R."/>
            <person name="Falk J."/>
            <person name="Farina A."/>
            <person name="Faro S."/>
            <person name="Ferguson D."/>
            <person name="Fisher S."/>
            <person name="Foley C.D."/>
            <person name="Franke A."/>
            <person name="Friedrich D."/>
            <person name="Gadbois L."/>
            <person name="Gearin G."/>
            <person name="Gearin C.R."/>
            <person name="Giannoukos G."/>
            <person name="Goode T."/>
            <person name="Graham J."/>
            <person name="Grandbois E."/>
            <person name="Grewal S."/>
            <person name="Gyaltsen K."/>
            <person name="Hafez N."/>
            <person name="Hagos B."/>
            <person name="Hall J."/>
            <person name="Henson C."/>
            <person name="Hollinger A."/>
            <person name="Honan T."/>
            <person name="Huard M.D."/>
            <person name="Hughes L."/>
            <person name="Hurhula B."/>
            <person name="Husby M.E."/>
            <person name="Kamat A."/>
            <person name="Kanga B."/>
            <person name="Kashin S."/>
            <person name="Khazanovich D."/>
            <person name="Kisner P."/>
            <person name="Lance K."/>
            <person name="Lara M."/>
            <person name="Lee W."/>
            <person name="Lennon N."/>
            <person name="Letendre F."/>
            <person name="LeVine R."/>
            <person name="Lipovsky A."/>
            <person name="Liu X."/>
            <person name="Liu J."/>
            <person name="Liu S."/>
            <person name="Lokyitsang T."/>
            <person name="Lokyitsang Y."/>
            <person name="Lubonja R."/>
            <person name="Lui A."/>
            <person name="MacDonald P."/>
            <person name="Magnisalis V."/>
            <person name="Maru K."/>
            <person name="Matthews C."/>
            <person name="McCusker W."/>
            <person name="McDonough S."/>
            <person name="Mehta T."/>
            <person name="Meldrim J."/>
            <person name="Meneus L."/>
            <person name="Mihai O."/>
            <person name="Mihalev A."/>
            <person name="Mihova T."/>
            <person name="Mittelman R."/>
            <person name="Mlenga V."/>
            <person name="Montmayeur A."/>
            <person name="Mulrain L."/>
            <person name="Navidi A."/>
            <person name="Naylor J."/>
            <person name="Negash T."/>
            <person name="Nguyen T."/>
            <person name="Nguyen N."/>
            <person name="Nicol R."/>
            <person name="Norbu C."/>
            <person name="Norbu N."/>
            <person name="Novod N."/>
            <person name="O'Neill B."/>
            <person name="Osman S."/>
            <person name="Markiewicz E."/>
            <person name="Oyono O.L."/>
            <person name="Patti C."/>
            <person name="Phunkhang P."/>
            <person name="Pierre F."/>
            <person name="Priest M."/>
            <person name="Raghuraman S."/>
            <person name="Rege F."/>
            <person name="Reyes R."/>
            <person name="Rise C."/>
            <person name="Rogov P."/>
            <person name="Ross K."/>
            <person name="Ryan E."/>
            <person name="Settipalli S."/>
            <person name="Shea T."/>
            <person name="Sherpa N."/>
            <person name="Shi L."/>
            <person name="Shih D."/>
            <person name="Sparrow T."/>
            <person name="Spaulding J."/>
            <person name="Stalker J."/>
            <person name="Stange-Thomann N."/>
            <person name="Stavropoulos S."/>
            <person name="Stone C."/>
            <person name="Strader C."/>
            <person name="Tesfaye S."/>
            <person name="Thomson T."/>
            <person name="Thoulutsang Y."/>
            <person name="Thoulutsang D."/>
            <person name="Topham K."/>
            <person name="Topping I."/>
            <person name="Tsamla T."/>
            <person name="Vassiliev H."/>
            <person name="Vo A."/>
            <person name="Wangchuk T."/>
            <person name="Wangdi T."/>
            <person name="Weiand M."/>
            <person name="Wilkinson J."/>
            <person name="Wilson A."/>
            <person name="Yadav S."/>
            <person name="Young G."/>
            <person name="Yu Q."/>
            <person name="Zembek L."/>
            <person name="Zhong D."/>
            <person name="Zimmer A."/>
            <person name="Zwirko Z."/>
            <person name="Jaffe D.B."/>
            <person name="Alvarez P."/>
            <person name="Brockman W."/>
            <person name="Butler J."/>
            <person name="Chin C."/>
            <person name="Gnerre S."/>
            <person name="Grabherr M."/>
            <person name="Kleber M."/>
            <person name="Mauceli E."/>
            <person name="MacCallum I."/>
        </authorList>
    </citation>
    <scope>NUCLEOTIDE SEQUENCE [LARGE SCALE GENOMIC DNA]</scope>
    <source>
        <strain evidence="11 12">TSC#14021-0224.01</strain>
    </source>
</reference>
<feature type="compositionally biased region" description="Polar residues" evidence="7">
    <location>
        <begin position="1648"/>
        <end position="1659"/>
    </location>
</feature>
<evidence type="ECO:0000256" key="2">
    <source>
        <dbReference type="ARBA" id="ARBA00007857"/>
    </source>
</evidence>
<feature type="domain" description="THO complex subunit 2 N-terminal" evidence="10">
    <location>
        <begin position="482"/>
        <end position="627"/>
    </location>
</feature>
<feature type="compositionally biased region" description="Low complexity" evidence="7">
    <location>
        <begin position="28"/>
        <end position="50"/>
    </location>
</feature>
<feature type="compositionally biased region" description="Basic and acidic residues" evidence="7">
    <location>
        <begin position="1569"/>
        <end position="1589"/>
    </location>
</feature>
<dbReference type="Pfam" id="PF11732">
    <property type="entry name" value="Thoc2"/>
    <property type="match status" value="1"/>
</dbReference>
<organism evidence="11 12">
    <name type="scientific">Drosophila erecta</name>
    <name type="common">Fruit fly</name>
    <dbReference type="NCBI Taxonomy" id="7220"/>
    <lineage>
        <taxon>Eukaryota</taxon>
        <taxon>Metazoa</taxon>
        <taxon>Ecdysozoa</taxon>
        <taxon>Arthropoda</taxon>
        <taxon>Hexapoda</taxon>
        <taxon>Insecta</taxon>
        <taxon>Pterygota</taxon>
        <taxon>Neoptera</taxon>
        <taxon>Endopterygota</taxon>
        <taxon>Diptera</taxon>
        <taxon>Brachycera</taxon>
        <taxon>Muscomorpha</taxon>
        <taxon>Ephydroidea</taxon>
        <taxon>Drosophilidae</taxon>
        <taxon>Drosophila</taxon>
        <taxon>Sophophora</taxon>
    </lineage>
</organism>
<feature type="compositionally biased region" description="Basic and acidic residues" evidence="7">
    <location>
        <begin position="1502"/>
        <end position="1512"/>
    </location>
</feature>